<accession>A0A2H4PEY1</accession>
<proteinExistence type="predicted"/>
<feature type="compositionally biased region" description="Basic and acidic residues" evidence="1">
    <location>
        <begin position="16"/>
        <end position="40"/>
    </location>
</feature>
<evidence type="ECO:0000313" key="3">
    <source>
        <dbReference type="Proteomes" id="UP000240944"/>
    </source>
</evidence>
<reference evidence="3" key="1">
    <citation type="submission" date="2017-10" db="EMBL/GenBank/DDBJ databases">
        <authorList>
            <person name="Banno H."/>
            <person name="Chua N.-H."/>
        </authorList>
    </citation>
    <scope>NUCLEOTIDE SEQUENCE [LARGE SCALE GENOMIC DNA]</scope>
</reference>
<name>A0A2H4PEY1_9CAUD</name>
<sequence length="48" mass="5160">MMQTVAQRKKELAEAAEAERVAHAKAETVRQARSVPKGDADPQAPEAS</sequence>
<keyword evidence="3" id="KW-1185">Reference proteome</keyword>
<protein>
    <submittedName>
        <fullName evidence="2">Uncharacterized protein</fullName>
    </submittedName>
</protein>
<evidence type="ECO:0000256" key="1">
    <source>
        <dbReference type="SAM" id="MobiDB-lite"/>
    </source>
</evidence>
<organism evidence="2 3">
    <name type="scientific">Gordonia phage BENtherdunthat</name>
    <dbReference type="NCBI Taxonomy" id="2047830"/>
    <lineage>
        <taxon>Viruses</taxon>
        <taxon>Duplodnaviria</taxon>
        <taxon>Heunggongvirae</taxon>
        <taxon>Uroviricota</taxon>
        <taxon>Caudoviricetes</taxon>
        <taxon>Langleyhallvirinae</taxon>
        <taxon>Getalongvirus</taxon>
        <taxon>Getalongvirus bentherdunthat</taxon>
    </lineage>
</organism>
<gene>
    <name evidence="2" type="ORF">SEA_BENTHERDUNTHAT_14</name>
</gene>
<dbReference type="EMBL" id="MG099939">
    <property type="protein sequence ID" value="ATW60784.1"/>
    <property type="molecule type" value="Genomic_DNA"/>
</dbReference>
<dbReference type="Proteomes" id="UP000240944">
    <property type="component" value="Segment"/>
</dbReference>
<evidence type="ECO:0000313" key="2">
    <source>
        <dbReference type="EMBL" id="ATW60784.1"/>
    </source>
</evidence>
<feature type="region of interest" description="Disordered" evidence="1">
    <location>
        <begin position="16"/>
        <end position="48"/>
    </location>
</feature>